<organism evidence="4 5">
    <name type="scientific">Tenacibaculum discolor</name>
    <dbReference type="NCBI Taxonomy" id="361581"/>
    <lineage>
        <taxon>Bacteria</taxon>
        <taxon>Pseudomonadati</taxon>
        <taxon>Bacteroidota</taxon>
        <taxon>Flavobacteriia</taxon>
        <taxon>Flavobacteriales</taxon>
        <taxon>Flavobacteriaceae</taxon>
        <taxon>Tenacibaculum</taxon>
    </lineage>
</organism>
<comment type="caution">
    <text evidence="4">The sequence shown here is derived from an EMBL/GenBank/DDBJ whole genome shotgun (WGS) entry which is preliminary data.</text>
</comment>
<evidence type="ECO:0000313" key="4">
    <source>
        <dbReference type="EMBL" id="PHN98897.1"/>
    </source>
</evidence>
<feature type="modified residue" description="4-aspartylphosphate" evidence="1">
    <location>
        <position position="63"/>
    </location>
</feature>
<reference evidence="3 6" key="3">
    <citation type="submission" date="2023-07" db="EMBL/GenBank/DDBJ databases">
        <title>Genome content predicts the carbon catabolic preferences of heterotrophic bacteria.</title>
        <authorList>
            <person name="Gralka M."/>
        </authorList>
    </citation>
    <scope>NUCLEOTIDE SEQUENCE [LARGE SCALE GENOMIC DNA]</scope>
    <source>
        <strain evidence="3 6">4G03</strain>
    </source>
</reference>
<evidence type="ECO:0000313" key="6">
    <source>
        <dbReference type="Proteomes" id="UP001242342"/>
    </source>
</evidence>
<dbReference type="PROSITE" id="PS50110">
    <property type="entry name" value="RESPONSE_REGULATORY"/>
    <property type="match status" value="1"/>
</dbReference>
<dbReference type="InterPro" id="IPR011006">
    <property type="entry name" value="CheY-like_superfamily"/>
</dbReference>
<reference evidence="4 5" key="1">
    <citation type="journal article" date="2016" name="Nat. Commun.">
        <title>Microbial interactions lead to rapid micro-scale successions on model marine particles.</title>
        <authorList>
            <person name="Datta M.S."/>
            <person name="Sliwerska E."/>
            <person name="Gore J."/>
            <person name="Polz M.F."/>
            <person name="Cordero O.X."/>
        </authorList>
    </citation>
    <scope>NUCLEOTIDE SEQUENCE [LARGE SCALE GENOMIC DNA]</scope>
    <source>
        <strain evidence="4 5">4G03</strain>
    </source>
</reference>
<dbReference type="PANTHER" id="PTHR44520">
    <property type="entry name" value="RESPONSE REGULATOR RCP1-RELATED"/>
    <property type="match status" value="1"/>
</dbReference>
<evidence type="ECO:0000313" key="5">
    <source>
        <dbReference type="Proteomes" id="UP000222163"/>
    </source>
</evidence>
<dbReference type="AlphaFoldDB" id="A0A2G1BY12"/>
<dbReference type="GO" id="GO:0000160">
    <property type="term" value="P:phosphorelay signal transduction system"/>
    <property type="evidence" value="ECO:0007669"/>
    <property type="project" value="InterPro"/>
</dbReference>
<gene>
    <name evidence="4" type="ORF">CSC81_01550</name>
    <name evidence="3" type="ORF">Q8W23_06815</name>
</gene>
<dbReference type="Gene3D" id="3.40.50.2300">
    <property type="match status" value="1"/>
</dbReference>
<dbReference type="InterPro" id="IPR052893">
    <property type="entry name" value="TCS_response_regulator"/>
</dbReference>
<sequence length="140" mass="16229">MKKLHTILLIDDDPATNFLHKLIIEKENCTEHVVCKQSAEDALVYLKSKVDDKSPHPELIFLDINMPKMNGWDFLEEYKKFDKNRQAKKIVIMLTTSLDPNDREKAKSINQINEFQSKPLTSEKLKSILASNFPTIFNHS</sequence>
<evidence type="ECO:0000256" key="1">
    <source>
        <dbReference type="PROSITE-ProRule" id="PRU00169"/>
    </source>
</evidence>
<dbReference type="EMBL" id="PDUU01000002">
    <property type="protein sequence ID" value="PHN98897.1"/>
    <property type="molecule type" value="Genomic_DNA"/>
</dbReference>
<proteinExistence type="predicted"/>
<keyword evidence="1" id="KW-0597">Phosphoprotein</keyword>
<evidence type="ECO:0000313" key="3">
    <source>
        <dbReference type="EMBL" id="MDP2541187.1"/>
    </source>
</evidence>
<accession>A0A497YUN9</accession>
<reference evidence="4" key="2">
    <citation type="submission" date="2017-10" db="EMBL/GenBank/DDBJ databases">
        <authorList>
            <person name="Enke T.N."/>
            <person name="Cordero O.X."/>
        </authorList>
    </citation>
    <scope>NUCLEOTIDE SEQUENCE</scope>
    <source>
        <strain evidence="4">4G03</strain>
    </source>
</reference>
<dbReference type="InterPro" id="IPR001789">
    <property type="entry name" value="Sig_transdc_resp-reg_receiver"/>
</dbReference>
<dbReference type="SUPFAM" id="SSF52172">
    <property type="entry name" value="CheY-like"/>
    <property type="match status" value="1"/>
</dbReference>
<dbReference type="Pfam" id="PF00072">
    <property type="entry name" value="Response_reg"/>
    <property type="match status" value="1"/>
</dbReference>
<accession>A0A2G1BY12</accession>
<keyword evidence="6" id="KW-1185">Reference proteome</keyword>
<protein>
    <submittedName>
        <fullName evidence="4">Response regulator</fullName>
    </submittedName>
</protein>
<dbReference type="Proteomes" id="UP000222163">
    <property type="component" value="Unassembled WGS sequence"/>
</dbReference>
<dbReference type="SMART" id="SM00448">
    <property type="entry name" value="REC"/>
    <property type="match status" value="1"/>
</dbReference>
<name>A0A2G1BY12_9FLAO</name>
<dbReference type="RefSeq" id="WP_099214028.1">
    <property type="nucleotide sequence ID" value="NZ_JAUYVU010000004.1"/>
</dbReference>
<feature type="domain" description="Response regulatory" evidence="2">
    <location>
        <begin position="6"/>
        <end position="133"/>
    </location>
</feature>
<dbReference type="PANTHER" id="PTHR44520:SF2">
    <property type="entry name" value="RESPONSE REGULATOR RCP1"/>
    <property type="match status" value="1"/>
</dbReference>
<dbReference type="EMBL" id="JAUYVU010000004">
    <property type="protein sequence ID" value="MDP2541187.1"/>
    <property type="molecule type" value="Genomic_DNA"/>
</dbReference>
<evidence type="ECO:0000259" key="2">
    <source>
        <dbReference type="PROSITE" id="PS50110"/>
    </source>
</evidence>
<dbReference type="Proteomes" id="UP001242342">
    <property type="component" value="Unassembled WGS sequence"/>
</dbReference>